<sequence length="98" mass="11407">MEKDAPRTAAQNGLRFLTFHISPGLRGGWRDIDIERILFASEAPSPVPRVFTKSFLMDFRVPAVSQESELKVVFLFLHFGVLRRADRVRRAWMREAKY</sequence>
<evidence type="ECO:0000313" key="1">
    <source>
        <dbReference type="EMBL" id="BBG93398.1"/>
    </source>
</evidence>
<protein>
    <submittedName>
        <fullName evidence="1">Uncharacterized protein</fullName>
    </submittedName>
</protein>
<proteinExistence type="predicted"/>
<dbReference type="EMBL" id="AP019297">
    <property type="protein sequence ID" value="BBG93398.1"/>
    <property type="molecule type" value="Genomic_DNA"/>
</dbReference>
<dbReference type="AlphaFoldDB" id="A0A4Y1QNI2"/>
<accession>A0A4Y1QNI2</accession>
<name>A0A4Y1QNI2_PRUDU</name>
<organism evidence="1">
    <name type="scientific">Prunus dulcis</name>
    <name type="common">Almond</name>
    <name type="synonym">Amygdalus dulcis</name>
    <dbReference type="NCBI Taxonomy" id="3755"/>
    <lineage>
        <taxon>Eukaryota</taxon>
        <taxon>Viridiplantae</taxon>
        <taxon>Streptophyta</taxon>
        <taxon>Embryophyta</taxon>
        <taxon>Tracheophyta</taxon>
        <taxon>Spermatophyta</taxon>
        <taxon>Magnoliopsida</taxon>
        <taxon>eudicotyledons</taxon>
        <taxon>Gunneridae</taxon>
        <taxon>Pentapetalae</taxon>
        <taxon>rosids</taxon>
        <taxon>fabids</taxon>
        <taxon>Rosales</taxon>
        <taxon>Rosaceae</taxon>
        <taxon>Amygdaloideae</taxon>
        <taxon>Amygdaleae</taxon>
        <taxon>Prunus</taxon>
    </lineage>
</organism>
<reference evidence="1" key="1">
    <citation type="journal article" date="2019" name="Science">
        <title>Mutation of a bHLH transcription factor allowed almond domestication.</title>
        <authorList>
            <person name="Sanchez-Perez R."/>
            <person name="Pavan S."/>
            <person name="Mazzeo R."/>
            <person name="Moldovan C."/>
            <person name="Aiese Cigliano R."/>
            <person name="Del Cueto J."/>
            <person name="Ricciardi F."/>
            <person name="Lotti C."/>
            <person name="Ricciardi L."/>
            <person name="Dicenta F."/>
            <person name="Lopez-Marques R.L."/>
            <person name="Lindberg Moller B."/>
        </authorList>
    </citation>
    <scope>NUCLEOTIDE SEQUENCE</scope>
</reference>
<gene>
    <name evidence="1" type="ORF">Prudu_001398</name>
</gene>